<reference evidence="2 5" key="3">
    <citation type="journal article" date="2022" name="Microbiol. Res.">
        <title>Comparative genome analysis, predicted lifestyle and antimicrobial strategies of Lactococcus carnosus and Lactococcus paracarnosus isolated from meat.</title>
        <authorList>
            <person name="Werum V."/>
            <person name="Ehrmann M."/>
            <person name="Vogel R."/>
            <person name="Hilgarth M."/>
        </authorList>
    </citation>
    <scope>NUCLEOTIDE SEQUENCE [LARGE SCALE GENOMIC DNA]</scope>
    <source>
        <strain evidence="2 5">TMW21897</strain>
    </source>
</reference>
<dbReference type="Proteomes" id="UP000516280">
    <property type="component" value="Chromosome"/>
</dbReference>
<feature type="transmembrane region" description="Helical" evidence="1">
    <location>
        <begin position="116"/>
        <end position="133"/>
    </location>
</feature>
<reference evidence="2" key="2">
    <citation type="submission" date="2020-01" db="EMBL/GenBank/DDBJ databases">
        <authorList>
            <person name="Hilgarth M."/>
            <person name="Vogel R.F."/>
        </authorList>
    </citation>
    <scope>NUCLEOTIDE SEQUENCE</scope>
    <source>
        <strain evidence="2">TMW21897</strain>
    </source>
</reference>
<evidence type="ECO:0000313" key="4">
    <source>
        <dbReference type="Proteomes" id="UP000516280"/>
    </source>
</evidence>
<feature type="transmembrane region" description="Helical" evidence="1">
    <location>
        <begin position="139"/>
        <end position="156"/>
    </location>
</feature>
<dbReference type="EMBL" id="JAAEDA010000017">
    <property type="protein sequence ID" value="MCJ1978246.1"/>
    <property type="molecule type" value="Genomic_DNA"/>
</dbReference>
<keyword evidence="1" id="KW-0472">Membrane</keyword>
<keyword evidence="1" id="KW-1133">Transmembrane helix</keyword>
<feature type="transmembrane region" description="Helical" evidence="1">
    <location>
        <begin position="216"/>
        <end position="242"/>
    </location>
</feature>
<dbReference type="EMBL" id="CP017195">
    <property type="protein sequence ID" value="QDJ29031.1"/>
    <property type="molecule type" value="Genomic_DNA"/>
</dbReference>
<dbReference type="AlphaFoldDB" id="A0A7L4WHI5"/>
<keyword evidence="5" id="KW-1185">Reference proteome</keyword>
<feature type="transmembrane region" description="Helical" evidence="1">
    <location>
        <begin position="40"/>
        <end position="60"/>
    </location>
</feature>
<dbReference type="KEGG" id="lpaa:BHS01_01675"/>
<accession>A0A7L4WHI5</accession>
<feature type="transmembrane region" description="Helical" evidence="1">
    <location>
        <begin position="80"/>
        <end position="96"/>
    </location>
</feature>
<evidence type="ECO:0000256" key="1">
    <source>
        <dbReference type="SAM" id="Phobius"/>
    </source>
</evidence>
<dbReference type="RefSeq" id="WP_109835495.1">
    <property type="nucleotide sequence ID" value="NZ_CP017195.1"/>
</dbReference>
<proteinExistence type="predicted"/>
<evidence type="ECO:0000313" key="3">
    <source>
        <dbReference type="EMBL" id="QDJ29031.1"/>
    </source>
</evidence>
<name>A0A7L4WHI5_9LACT</name>
<dbReference type="Proteomes" id="UP001522462">
    <property type="component" value="Unassembled WGS sequence"/>
</dbReference>
<organism evidence="3 4">
    <name type="scientific">Pseudolactococcus paracarnosus</name>
    <dbReference type="NCBI Taxonomy" id="2749962"/>
    <lineage>
        <taxon>Bacteria</taxon>
        <taxon>Bacillati</taxon>
        <taxon>Bacillota</taxon>
        <taxon>Bacilli</taxon>
        <taxon>Lactobacillales</taxon>
        <taxon>Streptococcaceae</taxon>
        <taxon>Pseudolactococcus</taxon>
    </lineage>
</organism>
<keyword evidence="1" id="KW-0812">Transmembrane</keyword>
<sequence length="292" mass="34586">MELPKILTASFEESLVLLDDSMIDYMIKKGDPKQLYKRPILSILLVLPVIALLYGMTFLYYHHDPNSPLPIPTINFLPQWLFWVFLSMWILSIAYLRKYSILYLKQVKYHVNSNSFIIWLMIALNLFFLTFFFSSLTILGVIVFFALVTIIGYLVARSKLRALSQQLFQTEQINNKLDDLMDKLIKFLMKYGWVAVILVVLWKFIFPGTAGVRTDFIGFISILAMWFTMDIGIVVAECYLFLPYLLYGYYKYKYPEDYRIWEEKTQIEWYGKKYFDKHIKGTTLEEKGEKQK</sequence>
<protein>
    <submittedName>
        <fullName evidence="2">DUF4176 domain-containing protein</fullName>
    </submittedName>
</protein>
<feature type="transmembrane region" description="Helical" evidence="1">
    <location>
        <begin position="191"/>
        <end position="210"/>
    </location>
</feature>
<gene>
    <name evidence="3" type="ORF">BHS01_01675</name>
    <name evidence="2" type="ORF">GYN19_09810</name>
</gene>
<evidence type="ECO:0000313" key="5">
    <source>
        <dbReference type="Proteomes" id="UP001522462"/>
    </source>
</evidence>
<evidence type="ECO:0000313" key="2">
    <source>
        <dbReference type="EMBL" id="MCJ1978246.1"/>
    </source>
</evidence>
<reference evidence="3 4" key="1">
    <citation type="submission" date="2016-09" db="EMBL/GenBank/DDBJ databases">
        <title>Lactic acid bacteria from MAP meat Genome sequencing and assembly.</title>
        <authorList>
            <person name="Behr J."/>
            <person name="Hilgarth M."/>
            <person name="Vogel R.F."/>
        </authorList>
    </citation>
    <scope>NUCLEOTIDE SEQUENCE [LARGE SCALE GENOMIC DNA]</scope>
    <source>
        <strain evidence="3 4">TMW21615</strain>
    </source>
</reference>